<dbReference type="AlphaFoldDB" id="Q4N3C9"/>
<feature type="transmembrane region" description="Helical" evidence="1">
    <location>
        <begin position="191"/>
        <end position="210"/>
    </location>
</feature>
<dbReference type="KEGG" id="tpv:TP04_0058"/>
<feature type="transmembrane region" description="Helical" evidence="1">
    <location>
        <begin position="314"/>
        <end position="333"/>
    </location>
</feature>
<keyword evidence="1" id="KW-1133">Transmembrane helix</keyword>
<dbReference type="Proteomes" id="UP000001949">
    <property type="component" value="Unassembled WGS sequence"/>
</dbReference>
<dbReference type="RefSeq" id="XP_763693.1">
    <property type="nucleotide sequence ID" value="XM_758600.1"/>
</dbReference>
<dbReference type="EMBL" id="AAGK01000004">
    <property type="protein sequence ID" value="EAN31410.1"/>
    <property type="molecule type" value="Genomic_DNA"/>
</dbReference>
<dbReference type="eggNOG" id="ENOG502TN3K">
    <property type="taxonomic scope" value="Eukaryota"/>
</dbReference>
<name>Q4N3C9_THEPA</name>
<feature type="transmembrane region" description="Helical" evidence="1">
    <location>
        <begin position="280"/>
        <end position="302"/>
    </location>
</feature>
<dbReference type="VEuPathDB" id="PiroplasmaDB:TpMuguga_04g00058"/>
<feature type="transmembrane region" description="Helical" evidence="1">
    <location>
        <begin position="156"/>
        <end position="179"/>
    </location>
</feature>
<organism evidence="2 3">
    <name type="scientific">Theileria parva</name>
    <name type="common">East coast fever infection agent</name>
    <dbReference type="NCBI Taxonomy" id="5875"/>
    <lineage>
        <taxon>Eukaryota</taxon>
        <taxon>Sar</taxon>
        <taxon>Alveolata</taxon>
        <taxon>Apicomplexa</taxon>
        <taxon>Aconoidasida</taxon>
        <taxon>Piroplasmida</taxon>
        <taxon>Theileriidae</taxon>
        <taxon>Theileria</taxon>
    </lineage>
</organism>
<dbReference type="InParanoid" id="Q4N3C9"/>
<keyword evidence="1" id="KW-0812">Transmembrane</keyword>
<proteinExistence type="predicted"/>
<protein>
    <submittedName>
        <fullName evidence="2">Uncharacterized protein</fullName>
    </submittedName>
</protein>
<feature type="transmembrane region" description="Helical" evidence="1">
    <location>
        <begin position="387"/>
        <end position="407"/>
    </location>
</feature>
<dbReference type="OMA" id="PIMIICG"/>
<dbReference type="STRING" id="5875.Q4N3C9"/>
<sequence length="461" mass="51439">MTPSETNGKCGNGKDDPKKIAAYLLVGFSVLLTLRVGMNGSIFCMKRFRLPEHLFSLYVSRVHNAIELSGFAGVTVGTIYTIKYNTNGGGEQKCEKVSIGVNWLFFAINIVLLFVYVTGGEEGHLTDFYWTLALSAFVYGLNLSFIRKLAGECTVYYLATLHVSGIFSSVYHFLFLRLFGNKRKYDTDFHIITWQIILSILITGATAGLWTSVYHNCGVDKEKCGENGSKQDESNGSGYAAISPVTMCIFAQGVVYVFYPAIAPGLLVDFRHVTKIDQALLIIAPIPSITFAILDATVNANYSPKNQWSGEKAYWNLTLIFIPIMIICGYLFIRALHYPYSAASLAIMNKPGVVGFLAILFYVSHMVLLSIGYPGVEKNWNSTGSTVTGFLATFAMIIFVFLSEGYINEFKKHDRAYWPTTGLSNRRAFGFWFDKALQNGFKNFLLIFSRDLRRDLLSALD</sequence>
<feature type="transmembrane region" description="Helical" evidence="1">
    <location>
        <begin position="97"/>
        <end position="117"/>
    </location>
</feature>
<comment type="caution">
    <text evidence="2">The sequence shown here is derived from an EMBL/GenBank/DDBJ whole genome shotgun (WGS) entry which is preliminary data.</text>
</comment>
<feature type="transmembrane region" description="Helical" evidence="1">
    <location>
        <begin position="239"/>
        <end position="259"/>
    </location>
</feature>
<feature type="transmembrane region" description="Helical" evidence="1">
    <location>
        <begin position="353"/>
        <end position="375"/>
    </location>
</feature>
<reference evidence="2 3" key="1">
    <citation type="journal article" date="2005" name="Science">
        <title>Genome sequence of Theileria parva, a bovine pathogen that transforms lymphocytes.</title>
        <authorList>
            <person name="Gardner M.J."/>
            <person name="Bishop R."/>
            <person name="Shah T."/>
            <person name="de Villiers E.P."/>
            <person name="Carlton J.M."/>
            <person name="Hall N."/>
            <person name="Ren Q."/>
            <person name="Paulsen I.T."/>
            <person name="Pain A."/>
            <person name="Berriman M."/>
            <person name="Wilson R.J.M."/>
            <person name="Sato S."/>
            <person name="Ralph S.A."/>
            <person name="Mann D.J."/>
            <person name="Xiong Z."/>
            <person name="Shallom S.J."/>
            <person name="Weidman J."/>
            <person name="Jiang L."/>
            <person name="Lynn J."/>
            <person name="Weaver B."/>
            <person name="Shoaibi A."/>
            <person name="Domingo A.R."/>
            <person name="Wasawo D."/>
            <person name="Crabtree J."/>
            <person name="Wortman J.R."/>
            <person name="Haas B."/>
            <person name="Angiuoli S.V."/>
            <person name="Creasy T.H."/>
            <person name="Lu C."/>
            <person name="Suh B."/>
            <person name="Silva J.C."/>
            <person name="Utterback T.R."/>
            <person name="Feldblyum T.V."/>
            <person name="Pertea M."/>
            <person name="Allen J."/>
            <person name="Nierman W.C."/>
            <person name="Taracha E.L.N."/>
            <person name="Salzberg S.L."/>
            <person name="White O.R."/>
            <person name="Fitzhugh H.A."/>
            <person name="Morzaria S."/>
            <person name="Venter J.C."/>
            <person name="Fraser C.M."/>
            <person name="Nene V."/>
        </authorList>
    </citation>
    <scope>NUCLEOTIDE SEQUENCE [LARGE SCALE GENOMIC DNA]</scope>
    <source>
        <strain evidence="2 3">Muguga</strain>
    </source>
</reference>
<accession>Q4N3C9</accession>
<evidence type="ECO:0000313" key="3">
    <source>
        <dbReference type="Proteomes" id="UP000001949"/>
    </source>
</evidence>
<dbReference type="GeneID" id="3501336"/>
<keyword evidence="3" id="KW-1185">Reference proteome</keyword>
<evidence type="ECO:0000313" key="2">
    <source>
        <dbReference type="EMBL" id="EAN31410.1"/>
    </source>
</evidence>
<gene>
    <name evidence="2" type="ordered locus">TP04_0058</name>
</gene>
<feature type="transmembrane region" description="Helical" evidence="1">
    <location>
        <begin position="129"/>
        <end position="150"/>
    </location>
</feature>
<evidence type="ECO:0000256" key="1">
    <source>
        <dbReference type="SAM" id="Phobius"/>
    </source>
</evidence>
<keyword evidence="1" id="KW-0472">Membrane</keyword>
<feature type="transmembrane region" description="Helical" evidence="1">
    <location>
        <begin position="20"/>
        <end position="44"/>
    </location>
</feature>